<evidence type="ECO:0000313" key="2">
    <source>
        <dbReference type="EMBL" id="VVE39580.1"/>
    </source>
</evidence>
<feature type="transmembrane region" description="Helical" evidence="1">
    <location>
        <begin position="325"/>
        <end position="346"/>
    </location>
</feature>
<evidence type="ECO:0008006" key="4">
    <source>
        <dbReference type="Google" id="ProtNLM"/>
    </source>
</evidence>
<dbReference type="RefSeq" id="WP_150722756.1">
    <property type="nucleotide sequence ID" value="NZ_CABPRV010000011.1"/>
</dbReference>
<keyword evidence="1" id="KW-0472">Membrane</keyword>
<keyword evidence="3" id="KW-1185">Reference proteome</keyword>
<feature type="transmembrane region" description="Helical" evidence="1">
    <location>
        <begin position="125"/>
        <end position="143"/>
    </location>
</feature>
<sequence length="387" mass="43399">MRASAWMVLTGVLFVAHVLSWDAGIFYPFSDRYWSVMLIGLVCFYVGYWPTAWVATRLGAIGALCQFSRLGLREHAAHRTFLAMFWLFFLLGLLDRYLMVGPGFFLPDSVMQYRIIMTVEGGQNAIKGLSLGNFFLFLMPAYIIAYRRRFNAMSLALAVMAVIFNIYLSSARSALFVSALTAFYFWMLPKRINLNVTIRVAVVVSVLFYGFALIGQIVGKSTAELGFVVYAAAPLHAFDALLMGQGTLDGYFLSFYPIHSILANFFDFTPTTILPNVFTPLPTNVYTMFGVYFIDYGTVGLYCAMFLIGLLSGTLDRAYRKTGNGLLRAWAAVNMTVLSLSVFYDYYTTSGVIWMSIALSPFFFSRSALATKRSERVAPQHEPVNQP</sequence>
<feature type="transmembrane region" description="Helical" evidence="1">
    <location>
        <begin position="352"/>
        <end position="369"/>
    </location>
</feature>
<evidence type="ECO:0000256" key="1">
    <source>
        <dbReference type="SAM" id="Phobius"/>
    </source>
</evidence>
<evidence type="ECO:0000313" key="3">
    <source>
        <dbReference type="Proteomes" id="UP000366065"/>
    </source>
</evidence>
<protein>
    <recommendedName>
        <fullName evidence="4">Oligosaccharide repeat unit polymerase</fullName>
    </recommendedName>
</protein>
<dbReference type="EMBL" id="CABPRV010000011">
    <property type="protein sequence ID" value="VVE39580.1"/>
    <property type="molecule type" value="Genomic_DNA"/>
</dbReference>
<keyword evidence="1" id="KW-1133">Transmembrane helix</keyword>
<gene>
    <name evidence="2" type="ORF">PCA20602_04092</name>
</gene>
<dbReference type="NCBIfam" id="TIGR04370">
    <property type="entry name" value="glyco_rpt_poly"/>
    <property type="match status" value="1"/>
</dbReference>
<feature type="transmembrane region" description="Helical" evidence="1">
    <location>
        <begin position="225"/>
        <end position="243"/>
    </location>
</feature>
<dbReference type="Proteomes" id="UP000366065">
    <property type="component" value="Unassembled WGS sequence"/>
</dbReference>
<reference evidence="2 3" key="1">
    <citation type="submission" date="2019-08" db="EMBL/GenBank/DDBJ databases">
        <authorList>
            <person name="Peeters C."/>
        </authorList>
    </citation>
    <scope>NUCLEOTIDE SEQUENCE [LARGE SCALE GENOMIC DNA]</scope>
    <source>
        <strain evidence="2 3">LMG 20602</strain>
    </source>
</reference>
<feature type="transmembrane region" description="Helical" evidence="1">
    <location>
        <begin position="36"/>
        <end position="60"/>
    </location>
</feature>
<accession>A0ABY6W8I6</accession>
<keyword evidence="1" id="KW-0812">Transmembrane</keyword>
<comment type="caution">
    <text evidence="2">The sequence shown here is derived from an EMBL/GenBank/DDBJ whole genome shotgun (WGS) entry which is preliminary data.</text>
</comment>
<feature type="transmembrane region" description="Helical" evidence="1">
    <location>
        <begin position="289"/>
        <end position="313"/>
    </location>
</feature>
<organism evidence="2 3">
    <name type="scientific">Pandoraea capi</name>
    <dbReference type="NCBI Taxonomy" id="2508286"/>
    <lineage>
        <taxon>Bacteria</taxon>
        <taxon>Pseudomonadati</taxon>
        <taxon>Pseudomonadota</taxon>
        <taxon>Betaproteobacteria</taxon>
        <taxon>Burkholderiales</taxon>
        <taxon>Burkholderiaceae</taxon>
        <taxon>Pandoraea</taxon>
    </lineage>
</organism>
<name>A0ABY6W8I6_9BURK</name>
<feature type="transmembrane region" description="Helical" evidence="1">
    <location>
        <begin position="196"/>
        <end position="219"/>
    </location>
</feature>
<feature type="transmembrane region" description="Helical" evidence="1">
    <location>
        <begin position="81"/>
        <end position="105"/>
    </location>
</feature>
<proteinExistence type="predicted"/>
<feature type="transmembrane region" description="Helical" evidence="1">
    <location>
        <begin position="150"/>
        <end position="167"/>
    </location>
</feature>